<evidence type="ECO:0000259" key="7">
    <source>
        <dbReference type="Pfam" id="PF13086"/>
    </source>
</evidence>
<dbReference type="SUPFAM" id="SSF52540">
    <property type="entry name" value="P-loop containing nucleoside triphosphate hydrolases"/>
    <property type="match status" value="1"/>
</dbReference>
<evidence type="ECO:0000256" key="5">
    <source>
        <dbReference type="ARBA" id="ARBA00022840"/>
    </source>
</evidence>
<feature type="domain" description="DNA2/NAM7 helicase-like C-terminal" evidence="8">
    <location>
        <begin position="307"/>
        <end position="424"/>
    </location>
</feature>
<feature type="compositionally biased region" description="Basic residues" evidence="6">
    <location>
        <begin position="630"/>
        <end position="642"/>
    </location>
</feature>
<keyword evidence="10" id="KW-1185">Reference proteome</keyword>
<comment type="caution">
    <text evidence="9">The sequence shown here is derived from an EMBL/GenBank/DDBJ whole genome shotgun (WGS) entry which is preliminary data.</text>
</comment>
<dbReference type="EMBL" id="LSYV01000027">
    <property type="protein sequence ID" value="KXZ48586.1"/>
    <property type="molecule type" value="Genomic_DNA"/>
</dbReference>
<feature type="compositionally biased region" description="Low complexity" evidence="6">
    <location>
        <begin position="559"/>
        <end position="586"/>
    </location>
</feature>
<reference evidence="10" key="1">
    <citation type="journal article" date="2016" name="Nat. Commun.">
        <title>The Gonium pectorale genome demonstrates co-option of cell cycle regulation during the evolution of multicellularity.</title>
        <authorList>
            <person name="Hanschen E.R."/>
            <person name="Marriage T.N."/>
            <person name="Ferris P.J."/>
            <person name="Hamaji T."/>
            <person name="Toyoda A."/>
            <person name="Fujiyama A."/>
            <person name="Neme R."/>
            <person name="Noguchi H."/>
            <person name="Minakuchi Y."/>
            <person name="Suzuki M."/>
            <person name="Kawai-Toyooka H."/>
            <person name="Smith D.R."/>
            <person name="Sparks H."/>
            <person name="Anderson J."/>
            <person name="Bakaric R."/>
            <person name="Luria V."/>
            <person name="Karger A."/>
            <person name="Kirschner M.W."/>
            <person name="Durand P.M."/>
            <person name="Michod R.E."/>
            <person name="Nozaki H."/>
            <person name="Olson B.J."/>
        </authorList>
    </citation>
    <scope>NUCLEOTIDE SEQUENCE [LARGE SCALE GENOMIC DNA]</scope>
    <source>
        <strain evidence="10">NIES-2863</strain>
    </source>
</reference>
<gene>
    <name evidence="9" type="ORF">GPECTOR_26g489</name>
</gene>
<dbReference type="InterPro" id="IPR050534">
    <property type="entry name" value="Coronavir_polyprotein_1ab"/>
</dbReference>
<feature type="compositionally biased region" description="Low complexity" evidence="6">
    <location>
        <begin position="599"/>
        <end position="613"/>
    </location>
</feature>
<dbReference type="Pfam" id="PF13086">
    <property type="entry name" value="AAA_11"/>
    <property type="match status" value="1"/>
</dbReference>
<name>A0A150GFI8_GONPE</name>
<feature type="domain" description="DNA2/NAM7 helicase-like C-terminal" evidence="8">
    <location>
        <begin position="185"/>
        <end position="266"/>
    </location>
</feature>
<dbReference type="InterPro" id="IPR041679">
    <property type="entry name" value="DNA2/NAM7-like_C"/>
</dbReference>
<keyword evidence="2" id="KW-0547">Nucleotide-binding</keyword>
<evidence type="ECO:0000256" key="6">
    <source>
        <dbReference type="SAM" id="MobiDB-lite"/>
    </source>
</evidence>
<dbReference type="Proteomes" id="UP000075714">
    <property type="component" value="Unassembled WGS sequence"/>
</dbReference>
<dbReference type="CDD" id="cd18808">
    <property type="entry name" value="SF1_C_Upf1"/>
    <property type="match status" value="1"/>
</dbReference>
<organism evidence="9 10">
    <name type="scientific">Gonium pectorale</name>
    <name type="common">Green alga</name>
    <dbReference type="NCBI Taxonomy" id="33097"/>
    <lineage>
        <taxon>Eukaryota</taxon>
        <taxon>Viridiplantae</taxon>
        <taxon>Chlorophyta</taxon>
        <taxon>core chlorophytes</taxon>
        <taxon>Chlorophyceae</taxon>
        <taxon>CS clade</taxon>
        <taxon>Chlamydomonadales</taxon>
        <taxon>Volvocaceae</taxon>
        <taxon>Gonium</taxon>
    </lineage>
</organism>
<feature type="domain" description="DNA2/NAM7 helicase helicase" evidence="7">
    <location>
        <begin position="4"/>
        <end position="177"/>
    </location>
</feature>
<dbReference type="STRING" id="33097.A0A150GFI8"/>
<dbReference type="OrthoDB" id="6513042at2759"/>
<dbReference type="InterPro" id="IPR047187">
    <property type="entry name" value="SF1_C_Upf1"/>
</dbReference>
<dbReference type="Gene3D" id="3.40.50.300">
    <property type="entry name" value="P-loop containing nucleotide triphosphate hydrolases"/>
    <property type="match status" value="2"/>
</dbReference>
<dbReference type="AlphaFoldDB" id="A0A150GFI8"/>
<dbReference type="GO" id="GO:0005524">
    <property type="term" value="F:ATP binding"/>
    <property type="evidence" value="ECO:0007669"/>
    <property type="project" value="UniProtKB-KW"/>
</dbReference>
<feature type="region of interest" description="Disordered" evidence="6">
    <location>
        <begin position="517"/>
        <end position="642"/>
    </location>
</feature>
<evidence type="ECO:0000256" key="1">
    <source>
        <dbReference type="ARBA" id="ARBA00007913"/>
    </source>
</evidence>
<dbReference type="PANTHER" id="PTHR43788">
    <property type="entry name" value="DNA2/NAM7 HELICASE FAMILY MEMBER"/>
    <property type="match status" value="1"/>
</dbReference>
<sequence>MGPLLAVADTNAAVDNIVEGLAGRGVRVVRLGPAAKARDSLRHLSLEAQAEATPAGRKAAAARDAALQRQERWREGRALGGDPTATLAAAEARSQLEAAESALREAAVGVVARAEVVVCTCTAAGDSLLEGRPWRCVVVDEASQATEPSVLVALTRGSAFVVMAGDPRQLPPTVLSEEAAAQGLGVTLFERVAGEGGVLPLLLDTQYRMHPDISAFPSAFFYGGRLRDGVEAADKPVPRGFRWPQPGRPLALLSVTGGREETSGGAPEMAAAAAATAPAVLRPRGAGGATPEAAPGPASGFGSASGDRSSYRNQAEAALALAVTHQLLAAGDVSSAAILTPYRGQVRLIESLMRGRGLDAAWAARGAEVAVSTVDGYQGREADVVVFSAVRANDRGAVGFLSDPRRMNVAITRPRRGLVVLADTDTLTRGSRDWATYVKWARSQGVVAADRQLIDAQAVLSAAGGGPGAADAAALLSSEDDEAGGAASGNQAAAAAATAAVAAAAERSGDALAADGAATAATPTTVGAASVAKRSRGGSRIRRATVGSSDSDSGEHDSTMSAVSVTSSTASDSEAAATADAAASTGKGKGKGRDRSKAVEAAPPAAAESAVADDGGGTAAGDAAAGVAPKRGRSRTRAKAGE</sequence>
<feature type="compositionally biased region" description="Low complexity" evidence="6">
    <location>
        <begin position="289"/>
        <end position="306"/>
    </location>
</feature>
<dbReference type="GO" id="GO:0016787">
    <property type="term" value="F:hydrolase activity"/>
    <property type="evidence" value="ECO:0007669"/>
    <property type="project" value="UniProtKB-KW"/>
</dbReference>
<dbReference type="GO" id="GO:0043139">
    <property type="term" value="F:5'-3' DNA helicase activity"/>
    <property type="evidence" value="ECO:0007669"/>
    <property type="project" value="TreeGrafter"/>
</dbReference>
<evidence type="ECO:0000256" key="3">
    <source>
        <dbReference type="ARBA" id="ARBA00022801"/>
    </source>
</evidence>
<evidence type="ECO:0000256" key="4">
    <source>
        <dbReference type="ARBA" id="ARBA00022806"/>
    </source>
</evidence>
<dbReference type="InterPro" id="IPR027417">
    <property type="entry name" value="P-loop_NTPase"/>
</dbReference>
<keyword evidence="4" id="KW-0347">Helicase</keyword>
<feature type="compositionally biased region" description="Low complexity" evidence="6">
    <location>
        <begin position="517"/>
        <end position="532"/>
    </location>
</feature>
<dbReference type="InterPro" id="IPR041677">
    <property type="entry name" value="DNA2/NAM7_AAA_11"/>
</dbReference>
<comment type="similarity">
    <text evidence="1">Belongs to the DNA2/NAM7 helicase family.</text>
</comment>
<evidence type="ECO:0000313" key="9">
    <source>
        <dbReference type="EMBL" id="KXZ48586.1"/>
    </source>
</evidence>
<accession>A0A150GFI8</accession>
<keyword evidence="5" id="KW-0067">ATP-binding</keyword>
<keyword evidence="3" id="KW-0378">Hydrolase</keyword>
<feature type="compositionally biased region" description="Basic residues" evidence="6">
    <location>
        <begin position="533"/>
        <end position="543"/>
    </location>
</feature>
<dbReference type="PANTHER" id="PTHR43788:SF18">
    <property type="entry name" value="R3H DOMAIN-CONTAINING PROTEIN"/>
    <property type="match status" value="1"/>
</dbReference>
<evidence type="ECO:0008006" key="11">
    <source>
        <dbReference type="Google" id="ProtNLM"/>
    </source>
</evidence>
<dbReference type="Pfam" id="PF13087">
    <property type="entry name" value="AAA_12"/>
    <property type="match status" value="2"/>
</dbReference>
<evidence type="ECO:0000256" key="2">
    <source>
        <dbReference type="ARBA" id="ARBA00022741"/>
    </source>
</evidence>
<proteinExistence type="inferred from homology"/>
<protein>
    <recommendedName>
        <fullName evidence="11">DNA2/NAM7 helicase-like C-terminal domain-containing protein</fullName>
    </recommendedName>
</protein>
<evidence type="ECO:0000259" key="8">
    <source>
        <dbReference type="Pfam" id="PF13087"/>
    </source>
</evidence>
<feature type="region of interest" description="Disordered" evidence="6">
    <location>
        <begin position="282"/>
        <end position="307"/>
    </location>
</feature>
<evidence type="ECO:0000313" key="10">
    <source>
        <dbReference type="Proteomes" id="UP000075714"/>
    </source>
</evidence>